<evidence type="ECO:0000256" key="6">
    <source>
        <dbReference type="ARBA" id="ARBA00023157"/>
    </source>
</evidence>
<dbReference type="GO" id="GO:0005615">
    <property type="term" value="C:extracellular space"/>
    <property type="evidence" value="ECO:0007669"/>
    <property type="project" value="UniProtKB-KW"/>
</dbReference>
<accession>A0A7R8C3Q3</accession>
<keyword evidence="5" id="KW-0051">Antiviral defense</keyword>
<gene>
    <name evidence="8" type="primary">IF1FA</name>
</gene>
<keyword evidence="7" id="KW-0472">Membrane</keyword>
<dbReference type="GO" id="GO:0005125">
    <property type="term" value="F:cytokine activity"/>
    <property type="evidence" value="ECO:0007669"/>
    <property type="project" value="UniProtKB-KW"/>
</dbReference>
<keyword evidence="4" id="KW-0964">Secreted</keyword>
<keyword evidence="3" id="KW-0202">Cytokine</keyword>
<organism evidence="8">
    <name type="scientific">Ochotona princeps</name>
    <name type="common">Southern American pika</name>
    <dbReference type="NCBI Taxonomy" id="9978"/>
    <lineage>
        <taxon>Eukaryota</taxon>
        <taxon>Metazoa</taxon>
        <taxon>Chordata</taxon>
        <taxon>Craniata</taxon>
        <taxon>Vertebrata</taxon>
        <taxon>Euteleostomi</taxon>
        <taxon>Mammalia</taxon>
        <taxon>Eutheria</taxon>
        <taxon>Euarchontoglires</taxon>
        <taxon>Glires</taxon>
        <taxon>Lagomorpha</taxon>
        <taxon>Ochotonidae</taxon>
        <taxon>Ochotona</taxon>
    </lineage>
</organism>
<reference evidence="8" key="1">
    <citation type="journal article" date="2020" name="Genomics">
        <title>Comparative genomic analysis of eutherian interferon genes.</title>
        <authorList>
            <person name="Premzl M."/>
        </authorList>
    </citation>
    <scope>NUCLEOTIDE SEQUENCE</scope>
</reference>
<keyword evidence="7" id="KW-0812">Transmembrane</keyword>
<proteinExistence type="inferred from homology"/>
<dbReference type="EMBL" id="LR761108">
    <property type="protein sequence ID" value="CAB0000300.1"/>
    <property type="molecule type" value="Genomic_DNA"/>
</dbReference>
<dbReference type="AlphaFoldDB" id="A0A7R8C3Q3"/>
<keyword evidence="6" id="KW-1015">Disulfide bond</keyword>
<comment type="subcellular location">
    <subcellularLocation>
        <location evidence="1">Secreted</location>
    </subcellularLocation>
</comment>
<dbReference type="InterPro" id="IPR009079">
    <property type="entry name" value="4_helix_cytokine-like_core"/>
</dbReference>
<dbReference type="PANTHER" id="PTHR11691">
    <property type="entry name" value="TYPE I INTERFERON"/>
    <property type="match status" value="1"/>
</dbReference>
<evidence type="ECO:0000256" key="5">
    <source>
        <dbReference type="ARBA" id="ARBA00023118"/>
    </source>
</evidence>
<protein>
    <submittedName>
        <fullName evidence="8">Interferon 1FA</fullName>
    </submittedName>
</protein>
<dbReference type="Gene3D" id="1.20.1250.10">
    <property type="match status" value="1"/>
</dbReference>
<evidence type="ECO:0000256" key="1">
    <source>
        <dbReference type="ARBA" id="ARBA00004613"/>
    </source>
</evidence>
<feature type="transmembrane region" description="Helical" evidence="7">
    <location>
        <begin position="6"/>
        <end position="27"/>
    </location>
</feature>
<comment type="similarity">
    <text evidence="2">Belongs to the alpha/beta interferon family.</text>
</comment>
<evidence type="ECO:0000256" key="7">
    <source>
        <dbReference type="SAM" id="Phobius"/>
    </source>
</evidence>
<keyword evidence="7" id="KW-1133">Transmembrane helix</keyword>
<dbReference type="SUPFAM" id="SSF47266">
    <property type="entry name" value="4-helical cytokines"/>
    <property type="match status" value="1"/>
</dbReference>
<evidence type="ECO:0000256" key="2">
    <source>
        <dbReference type="ARBA" id="ARBA00011033"/>
    </source>
</evidence>
<evidence type="ECO:0000256" key="3">
    <source>
        <dbReference type="ARBA" id="ARBA00022514"/>
    </source>
</evidence>
<dbReference type="Pfam" id="PF00143">
    <property type="entry name" value="Interferon"/>
    <property type="match status" value="1"/>
</dbReference>
<dbReference type="GO" id="GO:0051607">
    <property type="term" value="P:defense response to virus"/>
    <property type="evidence" value="ECO:0007669"/>
    <property type="project" value="UniProtKB-KW"/>
</dbReference>
<evidence type="ECO:0000313" key="8">
    <source>
        <dbReference type="EMBL" id="CAB0000300.1"/>
    </source>
</evidence>
<dbReference type="PANTHER" id="PTHR11691:SF6">
    <property type="entry name" value="INTERFERON KAPPA"/>
    <property type="match status" value="1"/>
</dbReference>
<dbReference type="InterPro" id="IPR000471">
    <property type="entry name" value="Interferon_alpha/beta/delta"/>
</dbReference>
<dbReference type="GO" id="GO:0005126">
    <property type="term" value="F:cytokine receptor binding"/>
    <property type="evidence" value="ECO:0007669"/>
    <property type="project" value="InterPro"/>
</dbReference>
<evidence type="ECO:0000256" key="4">
    <source>
        <dbReference type="ARBA" id="ARBA00022525"/>
    </source>
</evidence>
<sequence length="149" mass="17442">MIQKCWWHAYLVCLFIIGFQALNYNLLSVSLNTVIWRNLRLLSSVSNPFPIECLREFEAFTFPQEILSYNQPAKRHIVEACYEISTLALQSTWEEKHLAQILVEFYHQVVYLGQCLKEDTLASKEEEMKYSDAMVFQLINPELRTISTG</sequence>
<name>A0A7R8C3Q3_OCHPR</name>